<dbReference type="SUPFAM" id="SSF50692">
    <property type="entry name" value="ADC-like"/>
    <property type="match status" value="1"/>
</dbReference>
<proteinExistence type="predicted"/>
<dbReference type="Gene3D" id="2.40.40.20">
    <property type="match status" value="1"/>
</dbReference>
<sequence length="74" mass="8018">MREDVVQLPTGAWYDPAPDRQHGVLCVHGNPNILVRDLGTSSLGQGCAGQISTVQIERFDAPLPPIRAFDPPLI</sequence>
<comment type="caution">
    <text evidence="1">The sequence shown here is derived from an EMBL/GenBank/DDBJ whole genome shotgun (WGS) entry which is preliminary data.</text>
</comment>
<dbReference type="AlphaFoldDB" id="A0A645GSS6"/>
<evidence type="ECO:0000313" key="1">
    <source>
        <dbReference type="EMBL" id="MPN26673.1"/>
    </source>
</evidence>
<reference evidence="1" key="1">
    <citation type="submission" date="2019-08" db="EMBL/GenBank/DDBJ databases">
        <authorList>
            <person name="Kucharzyk K."/>
            <person name="Murdoch R.W."/>
            <person name="Higgins S."/>
            <person name="Loffler F."/>
        </authorList>
    </citation>
    <scope>NUCLEOTIDE SEQUENCE</scope>
</reference>
<dbReference type="GO" id="GO:0050626">
    <property type="term" value="F:trimethylamine-N-oxide reductase (cytochrome c) activity"/>
    <property type="evidence" value="ECO:0007669"/>
    <property type="project" value="UniProtKB-EC"/>
</dbReference>
<dbReference type="InterPro" id="IPR009010">
    <property type="entry name" value="Asp_de-COase-like_dom_sf"/>
</dbReference>
<name>A0A645GSS6_9ZZZZ</name>
<protein>
    <submittedName>
        <fullName evidence="1">Trimethylamine-N-oxide reductase 1</fullName>
        <ecNumber evidence="1">1.7.2.3</ecNumber>
    </submittedName>
</protein>
<accession>A0A645GSS6</accession>
<dbReference type="EC" id="1.7.2.3" evidence="1"/>
<organism evidence="1">
    <name type="scientific">bioreactor metagenome</name>
    <dbReference type="NCBI Taxonomy" id="1076179"/>
    <lineage>
        <taxon>unclassified sequences</taxon>
        <taxon>metagenomes</taxon>
        <taxon>ecological metagenomes</taxon>
    </lineage>
</organism>
<gene>
    <name evidence="1" type="primary">torA</name>
    <name evidence="1" type="ORF">SDC9_174098</name>
</gene>
<keyword evidence="1" id="KW-0560">Oxidoreductase</keyword>
<dbReference type="EMBL" id="VSSQ01076266">
    <property type="protein sequence ID" value="MPN26673.1"/>
    <property type="molecule type" value="Genomic_DNA"/>
</dbReference>